<evidence type="ECO:0000313" key="3">
    <source>
        <dbReference type="Proteomes" id="UP000030653"/>
    </source>
</evidence>
<dbReference type="STRING" id="1858805.M5GD15"/>
<organism evidence="2 3">
    <name type="scientific">Dacryopinax primogenitus (strain DJM 731)</name>
    <name type="common">Brown rot fungus</name>
    <dbReference type="NCBI Taxonomy" id="1858805"/>
    <lineage>
        <taxon>Eukaryota</taxon>
        <taxon>Fungi</taxon>
        <taxon>Dikarya</taxon>
        <taxon>Basidiomycota</taxon>
        <taxon>Agaricomycotina</taxon>
        <taxon>Dacrymycetes</taxon>
        <taxon>Dacrymycetales</taxon>
        <taxon>Dacrymycetaceae</taxon>
        <taxon>Dacryopinax</taxon>
    </lineage>
</organism>
<dbReference type="Pfam" id="PF00106">
    <property type="entry name" value="adh_short"/>
    <property type="match status" value="1"/>
</dbReference>
<keyword evidence="1" id="KW-0560">Oxidoreductase</keyword>
<gene>
    <name evidence="2" type="ORF">DACRYDRAFT_93581</name>
</gene>
<sequence>MPLPSVASFARPLTGRTVILTGGNVGLGFETEKHLAALGPARLIIACRSAAKGAQAVKEIEQAGKGKVGKVECWEVDQASFASVKAFCDRFEREGGGKLDLLVLNAGAALRERQETGDGWELMLQVNHLSTCLLAIRLLPFLSKAEADPPTPRVVILNSGLHLWVPDVPEADAATPSMLRLLSSKENCAEEGQMGNRYRLTKLFNVLFTFTLSERLPRTSALSVNTLDPGFCHSQLARNVPRTWSYWVFKQVLPRTTEMGSRTLVYTAVSKDLDGRSGEYSESCFISKSSVLSRSERGKTIRDKLWVSATEDRAV</sequence>
<dbReference type="EMBL" id="JH795858">
    <property type="protein sequence ID" value="EJU04177.1"/>
    <property type="molecule type" value="Genomic_DNA"/>
</dbReference>
<accession>M5GD15</accession>
<dbReference type="OMA" id="AWEYEQV"/>
<dbReference type="InterPro" id="IPR002347">
    <property type="entry name" value="SDR_fam"/>
</dbReference>
<dbReference type="AlphaFoldDB" id="M5GD15"/>
<dbReference type="SUPFAM" id="SSF51735">
    <property type="entry name" value="NAD(P)-binding Rossmann-fold domains"/>
    <property type="match status" value="1"/>
</dbReference>
<dbReference type="HOGENOM" id="CLU_010194_44_4_1"/>
<evidence type="ECO:0000313" key="2">
    <source>
        <dbReference type="EMBL" id="EJU04177.1"/>
    </source>
</evidence>
<dbReference type="RefSeq" id="XP_040631071.1">
    <property type="nucleotide sequence ID" value="XM_040777168.1"/>
</dbReference>
<dbReference type="OrthoDB" id="542013at2759"/>
<dbReference type="GeneID" id="63692230"/>
<dbReference type="Proteomes" id="UP000030653">
    <property type="component" value="Unassembled WGS sequence"/>
</dbReference>
<dbReference type="PANTHER" id="PTHR43157:SF31">
    <property type="entry name" value="PHOSPHATIDYLINOSITOL-GLYCAN BIOSYNTHESIS CLASS F PROTEIN"/>
    <property type="match status" value="1"/>
</dbReference>
<dbReference type="InterPro" id="IPR036291">
    <property type="entry name" value="NAD(P)-bd_dom_sf"/>
</dbReference>
<reference evidence="2 3" key="1">
    <citation type="journal article" date="2012" name="Science">
        <title>The Paleozoic origin of enzymatic lignin decomposition reconstructed from 31 fungal genomes.</title>
        <authorList>
            <person name="Floudas D."/>
            <person name="Binder M."/>
            <person name="Riley R."/>
            <person name="Barry K."/>
            <person name="Blanchette R.A."/>
            <person name="Henrissat B."/>
            <person name="Martinez A.T."/>
            <person name="Otillar R."/>
            <person name="Spatafora J.W."/>
            <person name="Yadav J.S."/>
            <person name="Aerts A."/>
            <person name="Benoit I."/>
            <person name="Boyd A."/>
            <person name="Carlson A."/>
            <person name="Copeland A."/>
            <person name="Coutinho P.M."/>
            <person name="de Vries R.P."/>
            <person name="Ferreira P."/>
            <person name="Findley K."/>
            <person name="Foster B."/>
            <person name="Gaskell J."/>
            <person name="Glotzer D."/>
            <person name="Gorecki P."/>
            <person name="Heitman J."/>
            <person name="Hesse C."/>
            <person name="Hori C."/>
            <person name="Igarashi K."/>
            <person name="Jurgens J.A."/>
            <person name="Kallen N."/>
            <person name="Kersten P."/>
            <person name="Kohler A."/>
            <person name="Kuees U."/>
            <person name="Kumar T.K.A."/>
            <person name="Kuo A."/>
            <person name="LaButti K."/>
            <person name="Larrondo L.F."/>
            <person name="Lindquist E."/>
            <person name="Ling A."/>
            <person name="Lombard V."/>
            <person name="Lucas S."/>
            <person name="Lundell T."/>
            <person name="Martin R."/>
            <person name="McLaughlin D.J."/>
            <person name="Morgenstern I."/>
            <person name="Morin E."/>
            <person name="Murat C."/>
            <person name="Nagy L.G."/>
            <person name="Nolan M."/>
            <person name="Ohm R.A."/>
            <person name="Patyshakuliyeva A."/>
            <person name="Rokas A."/>
            <person name="Ruiz-Duenas F.J."/>
            <person name="Sabat G."/>
            <person name="Salamov A."/>
            <person name="Samejima M."/>
            <person name="Schmutz J."/>
            <person name="Slot J.C."/>
            <person name="St John F."/>
            <person name="Stenlid J."/>
            <person name="Sun H."/>
            <person name="Sun S."/>
            <person name="Syed K."/>
            <person name="Tsang A."/>
            <person name="Wiebenga A."/>
            <person name="Young D."/>
            <person name="Pisabarro A."/>
            <person name="Eastwood D.C."/>
            <person name="Martin F."/>
            <person name="Cullen D."/>
            <person name="Grigoriev I.V."/>
            <person name="Hibbett D.S."/>
        </authorList>
    </citation>
    <scope>NUCLEOTIDE SEQUENCE [LARGE SCALE GENOMIC DNA]</scope>
    <source>
        <strain evidence="2 3">DJM-731 SS1</strain>
    </source>
</reference>
<proteinExistence type="predicted"/>
<dbReference type="GO" id="GO:0016491">
    <property type="term" value="F:oxidoreductase activity"/>
    <property type="evidence" value="ECO:0007669"/>
    <property type="project" value="UniProtKB-KW"/>
</dbReference>
<evidence type="ECO:0000256" key="1">
    <source>
        <dbReference type="ARBA" id="ARBA00023002"/>
    </source>
</evidence>
<dbReference type="PRINTS" id="PR00081">
    <property type="entry name" value="GDHRDH"/>
</dbReference>
<dbReference type="Gene3D" id="3.40.50.720">
    <property type="entry name" value="NAD(P)-binding Rossmann-like Domain"/>
    <property type="match status" value="1"/>
</dbReference>
<dbReference type="PANTHER" id="PTHR43157">
    <property type="entry name" value="PHOSPHATIDYLINOSITOL-GLYCAN BIOSYNTHESIS CLASS F PROTEIN-RELATED"/>
    <property type="match status" value="1"/>
</dbReference>
<name>M5GD15_DACPD</name>
<keyword evidence="3" id="KW-1185">Reference proteome</keyword>
<protein>
    <submittedName>
        <fullName evidence="2">NADP-binding protein</fullName>
    </submittedName>
</protein>